<keyword evidence="2" id="KW-1185">Reference proteome</keyword>
<dbReference type="KEGG" id="adu:107472580"/>
<accession>A0A6P4BTE6</accession>
<dbReference type="RefSeq" id="XP_015947580.2">
    <property type="nucleotide sequence ID" value="XM_016092094.3"/>
</dbReference>
<evidence type="ECO:0000313" key="3">
    <source>
        <dbReference type="RefSeq" id="XP_015947580.2"/>
    </source>
</evidence>
<proteinExistence type="predicted"/>
<evidence type="ECO:0000259" key="1">
    <source>
        <dbReference type="Pfam" id="PF13952"/>
    </source>
</evidence>
<dbReference type="GeneID" id="107472580"/>
<dbReference type="PANTHER" id="PTHR48258">
    <property type="entry name" value="DUF4218 DOMAIN-CONTAINING PROTEIN-RELATED"/>
    <property type="match status" value="1"/>
</dbReference>
<gene>
    <name evidence="3" type="primary">LOC107472580</name>
</gene>
<protein>
    <submittedName>
        <fullName evidence="3">Uncharacterized protein LOC107472580</fullName>
    </submittedName>
</protein>
<sequence>MSREEGMKTQNSGVYVTSDTRSYASKRDANVAVGGVSYYGRLVDIIELNYSGQFTVVLFKCLWADTTSGRGIRQDVLGHTCVNFANPIHTGDREDDEPYILASEARLVFYVEDEVENGWSVVVHVKPRDLFDMGEDYEHCEVDLHPQSCMSSLPEFDVEGLRLTRDGDLEESTIERVEDCEEAAES</sequence>
<dbReference type="PANTHER" id="PTHR48258:SF12">
    <property type="entry name" value="TRANSPOSON PROTEIN, CACTA, EN_SPM SUB-CLASS"/>
    <property type="match status" value="1"/>
</dbReference>
<feature type="domain" description="DUF4216" evidence="1">
    <location>
        <begin position="46"/>
        <end position="122"/>
    </location>
</feature>
<dbReference type="Pfam" id="PF13952">
    <property type="entry name" value="DUF4216"/>
    <property type="match status" value="1"/>
</dbReference>
<evidence type="ECO:0000313" key="2">
    <source>
        <dbReference type="Proteomes" id="UP000515211"/>
    </source>
</evidence>
<name>A0A6P4BTE6_ARADU</name>
<reference evidence="3" key="1">
    <citation type="submission" date="2025-08" db="UniProtKB">
        <authorList>
            <consortium name="RefSeq"/>
        </authorList>
    </citation>
    <scope>IDENTIFICATION</scope>
    <source>
        <tissue evidence="3">Whole plant</tissue>
    </source>
</reference>
<dbReference type="AlphaFoldDB" id="A0A6P4BTE6"/>
<organism evidence="2 3">
    <name type="scientific">Arachis duranensis</name>
    <name type="common">Wild peanut</name>
    <dbReference type="NCBI Taxonomy" id="130453"/>
    <lineage>
        <taxon>Eukaryota</taxon>
        <taxon>Viridiplantae</taxon>
        <taxon>Streptophyta</taxon>
        <taxon>Embryophyta</taxon>
        <taxon>Tracheophyta</taxon>
        <taxon>Spermatophyta</taxon>
        <taxon>Magnoliopsida</taxon>
        <taxon>eudicotyledons</taxon>
        <taxon>Gunneridae</taxon>
        <taxon>Pentapetalae</taxon>
        <taxon>rosids</taxon>
        <taxon>fabids</taxon>
        <taxon>Fabales</taxon>
        <taxon>Fabaceae</taxon>
        <taxon>Papilionoideae</taxon>
        <taxon>50 kb inversion clade</taxon>
        <taxon>dalbergioids sensu lato</taxon>
        <taxon>Dalbergieae</taxon>
        <taxon>Pterocarpus clade</taxon>
        <taxon>Arachis</taxon>
    </lineage>
</organism>
<dbReference type="Proteomes" id="UP000515211">
    <property type="component" value="Unplaced"/>
</dbReference>
<dbReference type="InterPro" id="IPR025312">
    <property type="entry name" value="DUF4216"/>
</dbReference>